<name>A0ABY5VPW5_9ACTN</name>
<protein>
    <submittedName>
        <fullName evidence="4">Altronate dehydratase family protein</fullName>
    </submittedName>
</protein>
<dbReference type="Pfam" id="PF04295">
    <property type="entry name" value="GD_AH_second"/>
    <property type="match status" value="1"/>
</dbReference>
<accession>A0ABY5VPW5</accession>
<dbReference type="Gene3D" id="2.30.130.110">
    <property type="match status" value="1"/>
</dbReference>
<dbReference type="CDD" id="cd11613">
    <property type="entry name" value="SAF_AH_GD"/>
    <property type="match status" value="1"/>
</dbReference>
<dbReference type="PANTHER" id="PTHR30536:SF5">
    <property type="entry name" value="ALTRONATE DEHYDRATASE"/>
    <property type="match status" value="1"/>
</dbReference>
<organism evidence="4 5">
    <name type="scientific">Dactylosporangium fulvum</name>
    <dbReference type="NCBI Taxonomy" id="53359"/>
    <lineage>
        <taxon>Bacteria</taxon>
        <taxon>Bacillati</taxon>
        <taxon>Actinomycetota</taxon>
        <taxon>Actinomycetes</taxon>
        <taxon>Micromonosporales</taxon>
        <taxon>Micromonosporaceae</taxon>
        <taxon>Dactylosporangium</taxon>
    </lineage>
</organism>
<comment type="similarity">
    <text evidence="1">Belongs to the UxaA family.</text>
</comment>
<proteinExistence type="inferred from homology"/>
<dbReference type="InterPro" id="IPR052172">
    <property type="entry name" value="UxaA_altronate/galactarate_dh"/>
</dbReference>
<dbReference type="SMART" id="SM00858">
    <property type="entry name" value="SAF"/>
    <property type="match status" value="1"/>
</dbReference>
<reference evidence="4" key="1">
    <citation type="submission" date="2021-04" db="EMBL/GenBank/DDBJ databases">
        <authorList>
            <person name="Hartkoorn R.C."/>
            <person name="Beaudoing E."/>
            <person name="Hot D."/>
        </authorList>
    </citation>
    <scope>NUCLEOTIDE SEQUENCE</scope>
    <source>
        <strain evidence="4">NRRL B-16292</strain>
    </source>
</reference>
<dbReference type="InterPro" id="IPR013974">
    <property type="entry name" value="SAF"/>
</dbReference>
<evidence type="ECO:0000313" key="5">
    <source>
        <dbReference type="Proteomes" id="UP001059617"/>
    </source>
</evidence>
<sequence>MTTAAPTDVVEPLVPMAGVDDVGLVLTDVGRGALVRTAVGVVTAVDDIPAGHKVAIRAIAAGAPVHKYGEVIGSARQDIPPGAHVHLHNLGVGQHTAGNSVFRGSTAAWSPPAAATREHFLGYRRADGRAATRNYIAVLPTVNCSATVARMVAQTANAAHAGVPGLDGVIALTHDLGCGMAEGTAGDDILRRTLRGYAGHANIAAVLTISLGCEINQPENVFGEDIPAETLGIQDLGGTAATVNAALDRIAAMVPGVAALRREPVPVSELVLGLQCGGSDAYSGLTANPTLGVAADLLVAAGGRVILGETPEIYGAEHLLRNRAATPEVGRRIDELIVWWQEYTTRNDAALDSNPSKGNKAGGITTIWEKSLGAVLKAGTSPVNDVVAYAEPVTAAGLTFMDTPGYDPVSATGMVAGGANLLAFTTGRGSVFGSRPTPCFKISTTSQLFARMRGDMDFDAGPAMSRDEQIHYGTLVFEALVDMASGTPSKSETLGFGTEEIVPWRMGAVV</sequence>
<reference evidence="4" key="2">
    <citation type="submission" date="2022-09" db="EMBL/GenBank/DDBJ databases">
        <title>Biosynthetic gene clusters of Dactylosporangioum fulvum.</title>
        <authorList>
            <person name="Caradec T."/>
        </authorList>
    </citation>
    <scope>NUCLEOTIDE SEQUENCE</scope>
    <source>
        <strain evidence="4">NRRL B-16292</strain>
    </source>
</reference>
<dbReference type="Pfam" id="PF20629">
    <property type="entry name" value="GD_AH_C"/>
    <property type="match status" value="1"/>
</dbReference>
<feature type="domain" description="SAF" evidence="3">
    <location>
        <begin position="20"/>
        <end position="91"/>
    </location>
</feature>
<dbReference type="PANTHER" id="PTHR30536">
    <property type="entry name" value="ALTRONATE/GALACTARATE DEHYDRATASE"/>
    <property type="match status" value="1"/>
</dbReference>
<dbReference type="InterPro" id="IPR044144">
    <property type="entry name" value="SAF_UxaA/GarD"/>
</dbReference>
<keyword evidence="5" id="KW-1185">Reference proteome</keyword>
<dbReference type="Pfam" id="PF08666">
    <property type="entry name" value="SAF"/>
    <property type="match status" value="1"/>
</dbReference>
<evidence type="ECO:0000313" key="4">
    <source>
        <dbReference type="EMBL" id="UWP79803.1"/>
    </source>
</evidence>
<evidence type="ECO:0000256" key="1">
    <source>
        <dbReference type="ARBA" id="ARBA00010986"/>
    </source>
</evidence>
<dbReference type="EMBL" id="CP073720">
    <property type="protein sequence ID" value="UWP79803.1"/>
    <property type="molecule type" value="Genomic_DNA"/>
</dbReference>
<gene>
    <name evidence="4" type="ORF">Dfulv_32175</name>
</gene>
<dbReference type="InterPro" id="IPR007392">
    <property type="entry name" value="GD_AH_second"/>
</dbReference>
<keyword evidence="2" id="KW-0456">Lyase</keyword>
<dbReference type="RefSeq" id="WP_259857561.1">
    <property type="nucleotide sequence ID" value="NZ_BAAAST010000001.1"/>
</dbReference>
<dbReference type="Proteomes" id="UP001059617">
    <property type="component" value="Chromosome"/>
</dbReference>
<evidence type="ECO:0000256" key="2">
    <source>
        <dbReference type="ARBA" id="ARBA00023239"/>
    </source>
</evidence>
<evidence type="ECO:0000259" key="3">
    <source>
        <dbReference type="SMART" id="SM00858"/>
    </source>
</evidence>
<dbReference type="InterPro" id="IPR048332">
    <property type="entry name" value="GD_AH_C"/>
</dbReference>